<evidence type="ECO:0000259" key="3">
    <source>
        <dbReference type="Pfam" id="PF19803"/>
    </source>
</evidence>
<dbReference type="Pfam" id="PF19803">
    <property type="entry name" value="DUF6286"/>
    <property type="match status" value="1"/>
</dbReference>
<evidence type="ECO:0000256" key="2">
    <source>
        <dbReference type="SAM" id="Phobius"/>
    </source>
</evidence>
<reference evidence="4 5" key="2">
    <citation type="journal article" date="2010" name="Stand. Genomic Sci.">
        <title>Complete genome sequence of Gordonia bronchialis type strain (3410).</title>
        <authorList>
            <person name="Ivanova N."/>
            <person name="Sikorski J."/>
            <person name="Jando M."/>
            <person name="Lapidus A."/>
            <person name="Nolan M."/>
            <person name="Lucas S."/>
            <person name="Del Rio T.G."/>
            <person name="Tice H."/>
            <person name="Copeland A."/>
            <person name="Cheng J.F."/>
            <person name="Chen F."/>
            <person name="Bruce D."/>
            <person name="Goodwin L."/>
            <person name="Pitluck S."/>
            <person name="Mavromatis K."/>
            <person name="Ovchinnikova G."/>
            <person name="Pati A."/>
            <person name="Chen A."/>
            <person name="Palaniappan K."/>
            <person name="Land M."/>
            <person name="Hauser L."/>
            <person name="Chang Y.J."/>
            <person name="Jeffries C.D."/>
            <person name="Chain P."/>
            <person name="Saunders E."/>
            <person name="Han C."/>
            <person name="Detter J.C."/>
            <person name="Brettin T."/>
            <person name="Rohde M."/>
            <person name="Goker M."/>
            <person name="Bristow J."/>
            <person name="Eisen J.A."/>
            <person name="Markowitz V."/>
            <person name="Hugenholtz P."/>
            <person name="Klenk H.P."/>
            <person name="Kyrpides N.C."/>
        </authorList>
    </citation>
    <scope>NUCLEOTIDE SEQUENCE [LARGE SCALE GENOMIC DNA]</scope>
    <source>
        <strain evidence="5">ATCC 25592 / DSM 43247 / BCRC 13721 / JCM 3198 / KCTC 3076 / NBRC 16047 / NCTC 10667</strain>
    </source>
</reference>
<keyword evidence="2" id="KW-0472">Membrane</keyword>
<evidence type="ECO:0000313" key="5">
    <source>
        <dbReference type="Proteomes" id="UP000001219"/>
    </source>
</evidence>
<keyword evidence="2" id="KW-0812">Transmembrane</keyword>
<dbReference type="HOGENOM" id="CLU_096021_0_0_11"/>
<gene>
    <name evidence="4" type="ordered locus">Gbro_3347</name>
</gene>
<feature type="transmembrane region" description="Helical" evidence="2">
    <location>
        <begin position="102"/>
        <end position="122"/>
    </location>
</feature>
<dbReference type="AlphaFoldDB" id="D0LD58"/>
<dbReference type="OrthoDB" id="5197468at2"/>
<feature type="transmembrane region" description="Helical" evidence="2">
    <location>
        <begin position="52"/>
        <end position="71"/>
    </location>
</feature>
<dbReference type="InterPro" id="IPR046253">
    <property type="entry name" value="DUF6286"/>
</dbReference>
<name>D0LD58_GORB4</name>
<protein>
    <recommendedName>
        <fullName evidence="3">DUF6286 domain-containing protein</fullName>
    </recommendedName>
</protein>
<feature type="compositionally biased region" description="Low complexity" evidence="1">
    <location>
        <begin position="12"/>
        <end position="30"/>
    </location>
</feature>
<evidence type="ECO:0000256" key="1">
    <source>
        <dbReference type="SAM" id="MobiDB-lite"/>
    </source>
</evidence>
<keyword evidence="2" id="KW-1133">Transmembrane helix</keyword>
<sequence>MTTSGLQDDTDSTTSTASPAATTEAPTAKPTVDKTADISGGTVFVPATTPGAAVAGTFVGVALFGVAVIAVRDLLVHIGWLDGAEWLHSAADWIADISWWEWMWPAAIGLVVAGLVMLWIAVKPRRRTHISLAGYEVMWTRPGDVARRCSAVVADLPGVENATTVVGRRRARVTVTTRDDAVSRADVVHAVEHVLAGVDRRMTAKVRLTRRRRRSAHNVKGVAA</sequence>
<dbReference type="eggNOG" id="COG1302">
    <property type="taxonomic scope" value="Bacteria"/>
</dbReference>
<dbReference type="EMBL" id="CP001802">
    <property type="protein sequence ID" value="ACY22551.1"/>
    <property type="molecule type" value="Genomic_DNA"/>
</dbReference>
<feature type="region of interest" description="Disordered" evidence="1">
    <location>
        <begin position="1"/>
        <end position="33"/>
    </location>
</feature>
<feature type="domain" description="DUF6286" evidence="3">
    <location>
        <begin position="112"/>
        <end position="208"/>
    </location>
</feature>
<accession>D0LD58</accession>
<proteinExistence type="predicted"/>
<keyword evidence="5" id="KW-1185">Reference proteome</keyword>
<dbReference type="Proteomes" id="UP000001219">
    <property type="component" value="Chromosome"/>
</dbReference>
<dbReference type="STRING" id="526226.Gbro_3347"/>
<organism evidence="4 5">
    <name type="scientific">Gordonia bronchialis (strain ATCC 25592 / DSM 43247 / BCRC 13721 / JCM 3198 / KCTC 3076 / NBRC 16047 / NCTC 10667)</name>
    <name type="common">Rhodococcus bronchialis</name>
    <dbReference type="NCBI Taxonomy" id="526226"/>
    <lineage>
        <taxon>Bacteria</taxon>
        <taxon>Bacillati</taxon>
        <taxon>Actinomycetota</taxon>
        <taxon>Actinomycetes</taxon>
        <taxon>Mycobacteriales</taxon>
        <taxon>Gordoniaceae</taxon>
        <taxon>Gordonia</taxon>
    </lineage>
</organism>
<evidence type="ECO:0000313" key="4">
    <source>
        <dbReference type="EMBL" id="ACY22551.1"/>
    </source>
</evidence>
<reference evidence="5" key="1">
    <citation type="submission" date="2009-10" db="EMBL/GenBank/DDBJ databases">
        <title>The complete chromosome of Gordonia bronchialis DSM 43247.</title>
        <authorList>
            <consortium name="US DOE Joint Genome Institute (JGI-PGF)"/>
            <person name="Lucas S."/>
            <person name="Copeland A."/>
            <person name="Lapidus A."/>
            <person name="Glavina del Rio T."/>
            <person name="Dalin E."/>
            <person name="Tice H."/>
            <person name="Bruce D."/>
            <person name="Goodwin L."/>
            <person name="Pitluck S."/>
            <person name="Kyrpides N."/>
            <person name="Mavromatis K."/>
            <person name="Ivanova N."/>
            <person name="Ovchinnikova G."/>
            <person name="Saunders E."/>
            <person name="Brettin T."/>
            <person name="Detter J.C."/>
            <person name="Han C."/>
            <person name="Larimer F."/>
            <person name="Land M."/>
            <person name="Hauser L."/>
            <person name="Markowitz V."/>
            <person name="Cheng J.-F."/>
            <person name="Hugenholtz P."/>
            <person name="Woyke T."/>
            <person name="Wu D."/>
            <person name="Jando M."/>
            <person name="Schneider S."/>
            <person name="Goeker M."/>
            <person name="Klenk H.-P."/>
            <person name="Eisen J.A."/>
        </authorList>
    </citation>
    <scope>NUCLEOTIDE SEQUENCE [LARGE SCALE GENOMIC DNA]</scope>
    <source>
        <strain evidence="5">ATCC 25592 / DSM 43247 / BCRC 13721 / JCM 3198 / KCTC 3076 / NBRC 16047 / NCTC 10667</strain>
    </source>
</reference>
<dbReference type="RefSeq" id="WP_012835066.1">
    <property type="nucleotide sequence ID" value="NC_013441.1"/>
</dbReference>
<dbReference type="KEGG" id="gbr:Gbro_3347"/>